<name>H0EAV8_9ACTN</name>
<dbReference type="Pfam" id="PF13489">
    <property type="entry name" value="Methyltransf_23"/>
    <property type="match status" value="1"/>
</dbReference>
<gene>
    <name evidence="1" type="ORF">PAI11_39830</name>
</gene>
<keyword evidence="1" id="KW-0328">Glycosyltransferase</keyword>
<keyword evidence="1" id="KW-0808">Transferase</keyword>
<dbReference type="EMBL" id="AGUD01000299">
    <property type="protein sequence ID" value="EHN09176.1"/>
    <property type="molecule type" value="Genomic_DNA"/>
</dbReference>
<reference evidence="1 2" key="1">
    <citation type="journal article" date="2013" name="Biodegradation">
        <title>Quantitative proteomic analysis of ibuprofen-degrading Patulibacter sp. strain I11.</title>
        <authorList>
            <person name="Almeida B."/>
            <person name="Kjeldal H."/>
            <person name="Lolas I."/>
            <person name="Knudsen A.D."/>
            <person name="Carvalho G."/>
            <person name="Nielsen K.L."/>
            <person name="Barreto Crespo M.T."/>
            <person name="Stensballe A."/>
            <person name="Nielsen J.L."/>
        </authorList>
    </citation>
    <scope>NUCLEOTIDE SEQUENCE [LARGE SCALE GENOMIC DNA]</scope>
    <source>
        <strain evidence="1 2">I11</strain>
    </source>
</reference>
<dbReference type="SUPFAM" id="SSF53335">
    <property type="entry name" value="S-adenosyl-L-methionine-dependent methyltransferases"/>
    <property type="match status" value="1"/>
</dbReference>
<dbReference type="CDD" id="cd02440">
    <property type="entry name" value="AdoMet_MTases"/>
    <property type="match status" value="1"/>
</dbReference>
<evidence type="ECO:0000313" key="1">
    <source>
        <dbReference type="EMBL" id="EHN09176.1"/>
    </source>
</evidence>
<dbReference type="InterPro" id="IPR029063">
    <property type="entry name" value="SAM-dependent_MTases_sf"/>
</dbReference>
<dbReference type="AlphaFoldDB" id="H0EAV8"/>
<proteinExistence type="predicted"/>
<sequence>MAEAPQPEVSHELRRFAYENPRPDVQAMVPADVGRVLDLGCSSGALGAGLKARGPVEVIGVEVDPVYAERAATRLDRVEVADLEAAFADADAARALVGDGFDCVVCADVLEHVRDPEQVLSSAAALLRPGGVAVVSLPNVGYWQTHWSLLRHDRWPRHEMGIFDRTHLRWFSFLNAVELLADAGVPVADLDADVHRVMKLRPFRSTRVDPRLPGVVPRRLRSLVTFQHVLRGRRAG</sequence>
<dbReference type="GO" id="GO:0016757">
    <property type="term" value="F:glycosyltransferase activity"/>
    <property type="evidence" value="ECO:0007669"/>
    <property type="project" value="UniProtKB-KW"/>
</dbReference>
<comment type="caution">
    <text evidence="1">The sequence shown here is derived from an EMBL/GenBank/DDBJ whole genome shotgun (WGS) entry which is preliminary data.</text>
</comment>
<evidence type="ECO:0000313" key="2">
    <source>
        <dbReference type="Proteomes" id="UP000005143"/>
    </source>
</evidence>
<keyword evidence="2" id="KW-1185">Reference proteome</keyword>
<dbReference type="OrthoDB" id="9810247at2"/>
<accession>H0EAV8</accession>
<dbReference type="EC" id="2.4.1.-" evidence="1"/>
<dbReference type="Proteomes" id="UP000005143">
    <property type="component" value="Unassembled WGS sequence"/>
</dbReference>
<dbReference type="RefSeq" id="WP_007578520.1">
    <property type="nucleotide sequence ID" value="NZ_AGUD01000299.1"/>
</dbReference>
<dbReference type="Gene3D" id="3.40.50.150">
    <property type="entry name" value="Vaccinia Virus protein VP39"/>
    <property type="match status" value="1"/>
</dbReference>
<protein>
    <submittedName>
        <fullName evidence="1">Glycosyltransferase</fullName>
        <ecNumber evidence="1">2.4.1.-</ecNumber>
    </submittedName>
</protein>
<dbReference type="PANTHER" id="PTHR43861">
    <property type="entry name" value="TRANS-ACONITATE 2-METHYLTRANSFERASE-RELATED"/>
    <property type="match status" value="1"/>
</dbReference>
<organism evidence="1 2">
    <name type="scientific">Patulibacter medicamentivorans</name>
    <dbReference type="NCBI Taxonomy" id="1097667"/>
    <lineage>
        <taxon>Bacteria</taxon>
        <taxon>Bacillati</taxon>
        <taxon>Actinomycetota</taxon>
        <taxon>Thermoleophilia</taxon>
        <taxon>Solirubrobacterales</taxon>
        <taxon>Patulibacteraceae</taxon>
        <taxon>Patulibacter</taxon>
    </lineage>
</organism>